<keyword evidence="5 9" id="KW-0560">Oxidoreductase</keyword>
<dbReference type="OrthoDB" id="1055148at2759"/>
<reference evidence="10 11" key="1">
    <citation type="journal article" date="2014" name="PLoS Genet.">
        <title>Analysis of the Phlebiopsis gigantea genome, transcriptome and secretome provides insight into its pioneer colonization strategies of wood.</title>
        <authorList>
            <person name="Hori C."/>
            <person name="Ishida T."/>
            <person name="Igarashi K."/>
            <person name="Samejima M."/>
            <person name="Suzuki H."/>
            <person name="Master E."/>
            <person name="Ferreira P."/>
            <person name="Ruiz-Duenas F.J."/>
            <person name="Held B."/>
            <person name="Canessa P."/>
            <person name="Larrondo L.F."/>
            <person name="Schmoll M."/>
            <person name="Druzhinina I.S."/>
            <person name="Kubicek C.P."/>
            <person name="Gaskell J.A."/>
            <person name="Kersten P."/>
            <person name="St John F."/>
            <person name="Glasner J."/>
            <person name="Sabat G."/>
            <person name="Splinter BonDurant S."/>
            <person name="Syed K."/>
            <person name="Yadav J."/>
            <person name="Mgbeahuruike A.C."/>
            <person name="Kovalchuk A."/>
            <person name="Asiegbu F.O."/>
            <person name="Lackner G."/>
            <person name="Hoffmeister D."/>
            <person name="Rencoret J."/>
            <person name="Gutierrez A."/>
            <person name="Sun H."/>
            <person name="Lindquist E."/>
            <person name="Barry K."/>
            <person name="Riley R."/>
            <person name="Grigoriev I.V."/>
            <person name="Henrissat B."/>
            <person name="Kues U."/>
            <person name="Berka R.M."/>
            <person name="Martinez A.T."/>
            <person name="Covert S.F."/>
            <person name="Blanchette R.A."/>
            <person name="Cullen D."/>
        </authorList>
    </citation>
    <scope>NUCLEOTIDE SEQUENCE [LARGE SCALE GENOMIC DNA]</scope>
    <source>
        <strain evidence="10 11">11061_1 CR5-6</strain>
    </source>
</reference>
<evidence type="ECO:0000313" key="11">
    <source>
        <dbReference type="Proteomes" id="UP000053257"/>
    </source>
</evidence>
<dbReference type="PRINTS" id="PR00385">
    <property type="entry name" value="P450"/>
</dbReference>
<dbReference type="HOGENOM" id="CLU_033574_2_0_1"/>
<dbReference type="Proteomes" id="UP000053257">
    <property type="component" value="Unassembled WGS sequence"/>
</dbReference>
<dbReference type="Pfam" id="PF00067">
    <property type="entry name" value="p450"/>
    <property type="match status" value="1"/>
</dbReference>
<dbReference type="GO" id="GO:0016125">
    <property type="term" value="P:sterol metabolic process"/>
    <property type="evidence" value="ECO:0007669"/>
    <property type="project" value="TreeGrafter"/>
</dbReference>
<feature type="binding site" description="axial binding residue" evidence="8">
    <location>
        <position position="401"/>
    </location>
    <ligand>
        <name>heme</name>
        <dbReference type="ChEBI" id="CHEBI:30413"/>
    </ligand>
    <ligandPart>
        <name>Fe</name>
        <dbReference type="ChEBI" id="CHEBI:18248"/>
    </ligandPart>
</feature>
<dbReference type="PROSITE" id="PS00086">
    <property type="entry name" value="CYTOCHROME_P450"/>
    <property type="match status" value="1"/>
</dbReference>
<keyword evidence="4 8" id="KW-0479">Metal-binding</keyword>
<keyword evidence="11" id="KW-1185">Reference proteome</keyword>
<accession>A0A0C3S6Z5</accession>
<dbReference type="SUPFAM" id="SSF48264">
    <property type="entry name" value="Cytochrome P450"/>
    <property type="match status" value="1"/>
</dbReference>
<evidence type="ECO:0000256" key="4">
    <source>
        <dbReference type="ARBA" id="ARBA00022723"/>
    </source>
</evidence>
<evidence type="ECO:0000256" key="8">
    <source>
        <dbReference type="PIRSR" id="PIRSR602403-1"/>
    </source>
</evidence>
<protein>
    <recommendedName>
        <fullName evidence="12">Cytochrome P450</fullName>
    </recommendedName>
</protein>
<evidence type="ECO:0000256" key="6">
    <source>
        <dbReference type="ARBA" id="ARBA00023004"/>
    </source>
</evidence>
<evidence type="ECO:0000256" key="7">
    <source>
        <dbReference type="ARBA" id="ARBA00023033"/>
    </source>
</evidence>
<dbReference type="GO" id="GO:0005506">
    <property type="term" value="F:iron ion binding"/>
    <property type="evidence" value="ECO:0007669"/>
    <property type="project" value="InterPro"/>
</dbReference>
<dbReference type="EMBL" id="KN840441">
    <property type="protein sequence ID" value="KIP12131.1"/>
    <property type="molecule type" value="Genomic_DNA"/>
</dbReference>
<dbReference type="InterPro" id="IPR001128">
    <property type="entry name" value="Cyt_P450"/>
</dbReference>
<dbReference type="GO" id="GO:0004497">
    <property type="term" value="F:monooxygenase activity"/>
    <property type="evidence" value="ECO:0007669"/>
    <property type="project" value="UniProtKB-KW"/>
</dbReference>
<dbReference type="PANTHER" id="PTHR24286:SF24">
    <property type="entry name" value="LANOSTEROL 14-ALPHA DEMETHYLASE"/>
    <property type="match status" value="1"/>
</dbReference>
<dbReference type="GO" id="GO:0016705">
    <property type="term" value="F:oxidoreductase activity, acting on paired donors, with incorporation or reduction of molecular oxygen"/>
    <property type="evidence" value="ECO:0007669"/>
    <property type="project" value="InterPro"/>
</dbReference>
<keyword evidence="7 9" id="KW-0503">Monooxygenase</keyword>
<dbReference type="InterPro" id="IPR017972">
    <property type="entry name" value="Cyt_P450_CS"/>
</dbReference>
<evidence type="ECO:0008006" key="12">
    <source>
        <dbReference type="Google" id="ProtNLM"/>
    </source>
</evidence>
<evidence type="ECO:0000256" key="2">
    <source>
        <dbReference type="ARBA" id="ARBA00010617"/>
    </source>
</evidence>
<dbReference type="CDD" id="cd00302">
    <property type="entry name" value="cytochrome_P450"/>
    <property type="match status" value="1"/>
</dbReference>
<name>A0A0C3S6Z5_PHLG1</name>
<evidence type="ECO:0000256" key="5">
    <source>
        <dbReference type="ARBA" id="ARBA00023002"/>
    </source>
</evidence>
<sequence length="464" mass="51634">MRRSDDGLDNGPPLLPLSILETVWPFFSERHSFIAQGFQFAGSIFRFKLLRDTVIVVSGERARTEFLTSKYLDINEGFKVLSGAIPMLPGVTSNLNTGVITLIHKRLSNAQSSERLENLIPYILSDIDRAVTTWSSDLIDPFAAIPTLCFQTSVRCLACHELADDASLVGRLRVLYDKLDTSTTPASVLLPWLPSPSMVTKLRASKKVYDIIDGAIRARLDSGISRDDTLQMLIDSGDDKLIIVGFIMGLLVAGARSTGTTASWLVTFLAEDIERRQKARDEIHALLSLHAYVIDNAKESVAELLSAIPLEAWEKGTPVLDKLIRETLRIAQPHAAMRRNMGPDIYVDGTCVPSGSYIVYPFSDVHLNSQLYVDPWRFDPDRAQVEGKYSYVGWGGGTTVCLGQRLAKLEMKLILAILLLRSDFTLVDRNGNCPTSAPRPNWNDHLHCKPTKACFVRFDEHKNC</sequence>
<organism evidence="10 11">
    <name type="scientific">Phlebiopsis gigantea (strain 11061_1 CR5-6)</name>
    <name type="common">White-rot fungus</name>
    <name type="synonym">Peniophora gigantea</name>
    <dbReference type="NCBI Taxonomy" id="745531"/>
    <lineage>
        <taxon>Eukaryota</taxon>
        <taxon>Fungi</taxon>
        <taxon>Dikarya</taxon>
        <taxon>Basidiomycota</taxon>
        <taxon>Agaricomycotina</taxon>
        <taxon>Agaricomycetes</taxon>
        <taxon>Polyporales</taxon>
        <taxon>Phanerochaetaceae</taxon>
        <taxon>Phlebiopsis</taxon>
    </lineage>
</organism>
<proteinExistence type="inferred from homology"/>
<evidence type="ECO:0000256" key="3">
    <source>
        <dbReference type="ARBA" id="ARBA00022617"/>
    </source>
</evidence>
<dbReference type="STRING" id="745531.A0A0C3S6Z5"/>
<comment type="cofactor">
    <cofactor evidence="1 8">
        <name>heme</name>
        <dbReference type="ChEBI" id="CHEBI:30413"/>
    </cofactor>
</comment>
<dbReference type="PANTHER" id="PTHR24286">
    <property type="entry name" value="CYTOCHROME P450 26"/>
    <property type="match status" value="1"/>
</dbReference>
<gene>
    <name evidence="10" type="ORF">PHLGIDRAFT_62450</name>
</gene>
<evidence type="ECO:0000313" key="10">
    <source>
        <dbReference type="EMBL" id="KIP12131.1"/>
    </source>
</evidence>
<dbReference type="Gene3D" id="1.10.630.10">
    <property type="entry name" value="Cytochrome P450"/>
    <property type="match status" value="1"/>
</dbReference>
<keyword evidence="3 8" id="KW-0349">Heme</keyword>
<evidence type="ECO:0000256" key="9">
    <source>
        <dbReference type="RuleBase" id="RU000461"/>
    </source>
</evidence>
<dbReference type="InterPro" id="IPR002403">
    <property type="entry name" value="Cyt_P450_E_grp-IV"/>
</dbReference>
<dbReference type="PRINTS" id="PR00465">
    <property type="entry name" value="EP450IV"/>
</dbReference>
<keyword evidence="6 8" id="KW-0408">Iron</keyword>
<dbReference type="AlphaFoldDB" id="A0A0C3S6Z5"/>
<evidence type="ECO:0000256" key="1">
    <source>
        <dbReference type="ARBA" id="ARBA00001971"/>
    </source>
</evidence>
<dbReference type="GO" id="GO:0020037">
    <property type="term" value="F:heme binding"/>
    <property type="evidence" value="ECO:0007669"/>
    <property type="project" value="InterPro"/>
</dbReference>
<dbReference type="InterPro" id="IPR036396">
    <property type="entry name" value="Cyt_P450_sf"/>
</dbReference>
<comment type="similarity">
    <text evidence="2 9">Belongs to the cytochrome P450 family.</text>
</comment>